<evidence type="ECO:0000313" key="4">
    <source>
        <dbReference type="Proteomes" id="UP001292079"/>
    </source>
</evidence>
<proteinExistence type="predicted"/>
<reference evidence="3" key="1">
    <citation type="submission" date="2022-04" db="EMBL/GenBank/DDBJ databases">
        <authorList>
            <person name="Xu L."/>
            <person name="Lv Z."/>
        </authorList>
    </citation>
    <scope>NUCLEOTIDE SEQUENCE</scope>
    <source>
        <strain evidence="3">LV_2022a</strain>
    </source>
</reference>
<dbReference type="EMBL" id="JALJAT010000004">
    <property type="protein sequence ID" value="KAK4469991.1"/>
    <property type="molecule type" value="Genomic_DNA"/>
</dbReference>
<keyword evidence="2" id="KW-0732">Signal</keyword>
<feature type="compositionally biased region" description="Acidic residues" evidence="1">
    <location>
        <begin position="46"/>
        <end position="61"/>
    </location>
</feature>
<name>A0AAE2D3J3_SCHME</name>
<feature type="region of interest" description="Disordered" evidence="1">
    <location>
        <begin position="21"/>
        <end position="114"/>
    </location>
</feature>
<dbReference type="Proteomes" id="UP001292079">
    <property type="component" value="Unassembled WGS sequence"/>
</dbReference>
<comment type="caution">
    <text evidence="3">The sequence shown here is derived from an EMBL/GenBank/DDBJ whole genome shotgun (WGS) entry which is preliminary data.</text>
</comment>
<feature type="signal peptide" evidence="2">
    <location>
        <begin position="1"/>
        <end position="19"/>
    </location>
</feature>
<feature type="compositionally biased region" description="Basic and acidic residues" evidence="1">
    <location>
        <begin position="30"/>
        <end position="45"/>
    </location>
</feature>
<protein>
    <recommendedName>
        <fullName evidence="5">Immunogenic miracidial antigen 8I</fullName>
    </recommendedName>
</protein>
<feature type="chain" id="PRO_5042180454" description="Immunogenic miracidial antigen 8I" evidence="2">
    <location>
        <begin position="20"/>
        <end position="114"/>
    </location>
</feature>
<organism evidence="3 4">
    <name type="scientific">Schistosoma mekongi</name>
    <name type="common">Parasitic worm</name>
    <dbReference type="NCBI Taxonomy" id="38744"/>
    <lineage>
        <taxon>Eukaryota</taxon>
        <taxon>Metazoa</taxon>
        <taxon>Spiralia</taxon>
        <taxon>Lophotrochozoa</taxon>
        <taxon>Platyhelminthes</taxon>
        <taxon>Trematoda</taxon>
        <taxon>Digenea</taxon>
        <taxon>Strigeidida</taxon>
        <taxon>Schistosomatoidea</taxon>
        <taxon>Schistosomatidae</taxon>
        <taxon>Schistosoma</taxon>
    </lineage>
</organism>
<dbReference type="InterPro" id="IPR026240">
    <property type="entry name" value="Miracidia_Ag_8I"/>
</dbReference>
<gene>
    <name evidence="3" type="ORF">MN116_000014</name>
</gene>
<feature type="compositionally biased region" description="Polar residues" evidence="1">
    <location>
        <begin position="66"/>
        <end position="76"/>
    </location>
</feature>
<reference evidence="3" key="2">
    <citation type="journal article" date="2023" name="Infect Dis Poverty">
        <title>Chromosome-scale genome of the human blood fluke Schistosoma mekongi and its implications for public health.</title>
        <authorList>
            <person name="Zhou M."/>
            <person name="Xu L."/>
            <person name="Xu D."/>
            <person name="Chen W."/>
            <person name="Khan J."/>
            <person name="Hu Y."/>
            <person name="Huang H."/>
            <person name="Wei H."/>
            <person name="Zhang Y."/>
            <person name="Chusongsang P."/>
            <person name="Tanasarnprasert K."/>
            <person name="Hu X."/>
            <person name="Limpanont Y."/>
            <person name="Lv Z."/>
        </authorList>
    </citation>
    <scope>NUCLEOTIDE SEQUENCE</scope>
    <source>
        <strain evidence="3">LV_2022a</strain>
    </source>
</reference>
<dbReference type="AlphaFoldDB" id="A0AAE2D3J3"/>
<evidence type="ECO:0000256" key="2">
    <source>
        <dbReference type="SAM" id="SignalP"/>
    </source>
</evidence>
<sequence>MKLISVILFSVILLEHLSAQPTQHVNPGDQGHHIDVGDKDNHDGDGNVDDIGDVDDADDSDGSPSHLLQGNYQRSQHYGGGGNYYSGNKYRPNKQRGNGYGGHYPKKYGSGYKH</sequence>
<accession>A0AAE2D3J3</accession>
<evidence type="ECO:0008006" key="5">
    <source>
        <dbReference type="Google" id="ProtNLM"/>
    </source>
</evidence>
<evidence type="ECO:0000256" key="1">
    <source>
        <dbReference type="SAM" id="MobiDB-lite"/>
    </source>
</evidence>
<dbReference type="PRINTS" id="PR02101">
    <property type="entry name" value="A8IMIRACIDIA"/>
</dbReference>
<evidence type="ECO:0000313" key="3">
    <source>
        <dbReference type="EMBL" id="KAK4469991.1"/>
    </source>
</evidence>
<keyword evidence="4" id="KW-1185">Reference proteome</keyword>